<reference evidence="1" key="1">
    <citation type="submission" date="2016-10" db="EMBL/GenBank/DDBJ databases">
        <authorList>
            <person name="de Groot N.N."/>
        </authorList>
    </citation>
    <scope>NUCLEOTIDE SEQUENCE</scope>
</reference>
<dbReference type="AlphaFoldDB" id="A0A1W1CZX0"/>
<dbReference type="SUPFAM" id="SSF53223">
    <property type="entry name" value="Aminoacid dehydrogenase-like, N-terminal domain"/>
    <property type="match status" value="1"/>
</dbReference>
<gene>
    <name evidence="1" type="ORF">MNB_SV-13-1483</name>
</gene>
<dbReference type="EMBL" id="FPHM01000239">
    <property type="protein sequence ID" value="SFV71400.1"/>
    <property type="molecule type" value="Genomic_DNA"/>
</dbReference>
<protein>
    <submittedName>
        <fullName evidence="1">Uncharacterized protein</fullName>
    </submittedName>
</protein>
<evidence type="ECO:0000313" key="1">
    <source>
        <dbReference type="EMBL" id="SFV71400.1"/>
    </source>
</evidence>
<dbReference type="InterPro" id="IPR046346">
    <property type="entry name" value="Aminoacid_DH-like_N_sf"/>
</dbReference>
<dbReference type="Gene3D" id="3.40.50.10860">
    <property type="entry name" value="Leucine Dehydrogenase, chain A, domain 1"/>
    <property type="match status" value="1"/>
</dbReference>
<sequence>MQPHEIKPDTLLCTIVGHNAQTGYMRRYFNKIMKHNGKNATAIALNITDENFAITMKSVGQSKVDMMMIEREFGIEALAYCAEVNDCAKREGRVDFVEIRDEKVYGYCLLDETNALFSDSKFLDDHILFVAKMMILANRWFDTAIVVDDIPVLIGEKNG</sequence>
<proteinExistence type="predicted"/>
<organism evidence="1">
    <name type="scientific">hydrothermal vent metagenome</name>
    <dbReference type="NCBI Taxonomy" id="652676"/>
    <lineage>
        <taxon>unclassified sequences</taxon>
        <taxon>metagenomes</taxon>
        <taxon>ecological metagenomes</taxon>
    </lineage>
</organism>
<accession>A0A1W1CZX0</accession>
<name>A0A1W1CZX0_9ZZZZ</name>